<feature type="compositionally biased region" description="Low complexity" evidence="1">
    <location>
        <begin position="30"/>
        <end position="42"/>
    </location>
</feature>
<proteinExistence type="predicted"/>
<evidence type="ECO:0000256" key="1">
    <source>
        <dbReference type="SAM" id="MobiDB-lite"/>
    </source>
</evidence>
<sequence>MDRIKSWICIDLVSKYRLTTATSSSPSKENANITNAADNNTDAADDPPSPPCPSFLTSDFHSRMITIFMWWGNQDALTAVRTALASLPTFIPPTPIEAQSSRISKQRSKAGKFKVPQKRQTNCVLYT</sequence>
<reference evidence="2" key="1">
    <citation type="submission" date="2022-07" db="EMBL/GenBank/DDBJ databases">
        <title>Genome analysis of Parmales, a sister group of diatoms, reveals the evolutionary specialization of diatoms from phago-mixotrophs to photoautotrophs.</title>
        <authorList>
            <person name="Ban H."/>
            <person name="Sato S."/>
            <person name="Yoshikawa S."/>
            <person name="Kazumasa Y."/>
            <person name="Nakamura Y."/>
            <person name="Ichinomiya M."/>
            <person name="Saitoh K."/>
            <person name="Sato N."/>
            <person name="Blanc-Mathieu R."/>
            <person name="Endo H."/>
            <person name="Kuwata A."/>
            <person name="Ogata H."/>
        </authorList>
    </citation>
    <scope>NUCLEOTIDE SEQUENCE</scope>
</reference>
<feature type="region of interest" description="Disordered" evidence="1">
    <location>
        <begin position="21"/>
        <end position="54"/>
    </location>
</feature>
<name>A0A9W7DRH2_9STRA</name>
<dbReference type="AlphaFoldDB" id="A0A9W7DRH2"/>
<dbReference type="EMBL" id="BRXZ01000723">
    <property type="protein sequence ID" value="GMH52022.1"/>
    <property type="molecule type" value="Genomic_DNA"/>
</dbReference>
<protein>
    <submittedName>
        <fullName evidence="2">Uncharacterized protein</fullName>
    </submittedName>
</protein>
<accession>A0A9W7DRH2</accession>
<dbReference type="Proteomes" id="UP001165082">
    <property type="component" value="Unassembled WGS sequence"/>
</dbReference>
<comment type="caution">
    <text evidence="2">The sequence shown here is derived from an EMBL/GenBank/DDBJ whole genome shotgun (WGS) entry which is preliminary data.</text>
</comment>
<evidence type="ECO:0000313" key="3">
    <source>
        <dbReference type="Proteomes" id="UP001165082"/>
    </source>
</evidence>
<organism evidence="2 3">
    <name type="scientific">Triparma retinervis</name>
    <dbReference type="NCBI Taxonomy" id="2557542"/>
    <lineage>
        <taxon>Eukaryota</taxon>
        <taxon>Sar</taxon>
        <taxon>Stramenopiles</taxon>
        <taxon>Ochrophyta</taxon>
        <taxon>Bolidophyceae</taxon>
        <taxon>Parmales</taxon>
        <taxon>Triparmaceae</taxon>
        <taxon>Triparma</taxon>
    </lineage>
</organism>
<evidence type="ECO:0000313" key="2">
    <source>
        <dbReference type="EMBL" id="GMH52022.1"/>
    </source>
</evidence>
<gene>
    <name evidence="2" type="ORF">TrRE_jg5558</name>
</gene>
<keyword evidence="3" id="KW-1185">Reference proteome</keyword>